<name>A0A9N9HWR8_FUNMO</name>
<protein>
    <submittedName>
        <fullName evidence="2">3769_t:CDS:1</fullName>
    </submittedName>
</protein>
<dbReference type="AlphaFoldDB" id="A0A9N9HWR8"/>
<evidence type="ECO:0000256" key="1">
    <source>
        <dbReference type="SAM" id="Phobius"/>
    </source>
</evidence>
<keyword evidence="3" id="KW-1185">Reference proteome</keyword>
<reference evidence="2" key="1">
    <citation type="submission" date="2021-06" db="EMBL/GenBank/DDBJ databases">
        <authorList>
            <person name="Kallberg Y."/>
            <person name="Tangrot J."/>
            <person name="Rosling A."/>
        </authorList>
    </citation>
    <scope>NUCLEOTIDE SEQUENCE</scope>
    <source>
        <strain evidence="2">87-6 pot B 2015</strain>
    </source>
</reference>
<feature type="transmembrane region" description="Helical" evidence="1">
    <location>
        <begin position="12"/>
        <end position="32"/>
    </location>
</feature>
<sequence length="143" mass="16305">YSNKFKNQKNNLSINIQINIATILALIFLSSYDEDIDIFINQLSEYLTSIDVNPIDIARDRAFVKDENSIILFFKNPSIVHTYANVSVNNAVTVSNLIISVKAFTEDWHLAERHPSDRFVNAVNISNNNLIVFNDIQIGQVLY</sequence>
<evidence type="ECO:0000313" key="3">
    <source>
        <dbReference type="Proteomes" id="UP000789375"/>
    </source>
</evidence>
<accession>A0A9N9HWR8</accession>
<feature type="non-terminal residue" evidence="2">
    <location>
        <position position="143"/>
    </location>
</feature>
<dbReference type="EMBL" id="CAJVPP010010281">
    <property type="protein sequence ID" value="CAG8709505.1"/>
    <property type="molecule type" value="Genomic_DNA"/>
</dbReference>
<organism evidence="2 3">
    <name type="scientific">Funneliformis mosseae</name>
    <name type="common">Endomycorrhizal fungus</name>
    <name type="synonym">Glomus mosseae</name>
    <dbReference type="NCBI Taxonomy" id="27381"/>
    <lineage>
        <taxon>Eukaryota</taxon>
        <taxon>Fungi</taxon>
        <taxon>Fungi incertae sedis</taxon>
        <taxon>Mucoromycota</taxon>
        <taxon>Glomeromycotina</taxon>
        <taxon>Glomeromycetes</taxon>
        <taxon>Glomerales</taxon>
        <taxon>Glomeraceae</taxon>
        <taxon>Funneliformis</taxon>
    </lineage>
</organism>
<evidence type="ECO:0000313" key="2">
    <source>
        <dbReference type="EMBL" id="CAG8709505.1"/>
    </source>
</evidence>
<dbReference type="Proteomes" id="UP000789375">
    <property type="component" value="Unassembled WGS sequence"/>
</dbReference>
<keyword evidence="1" id="KW-1133">Transmembrane helix</keyword>
<comment type="caution">
    <text evidence="2">The sequence shown here is derived from an EMBL/GenBank/DDBJ whole genome shotgun (WGS) entry which is preliminary data.</text>
</comment>
<gene>
    <name evidence="2" type="ORF">FMOSSE_LOCUS14234</name>
</gene>
<proteinExistence type="predicted"/>
<keyword evidence="1" id="KW-0472">Membrane</keyword>
<keyword evidence="1" id="KW-0812">Transmembrane</keyword>